<accession>A0A2I7KG51</accession>
<reference evidence="8 9" key="1">
    <citation type="journal article" date="2017" name="Front. Microbiol.">
        <title>Phaeobacter piscinae sp. nov., a species of the Roseobacter group and potential aquaculture probiont.</title>
        <authorList>
            <person name="Sonnenschein E.C."/>
            <person name="Phippen C.B.W."/>
            <person name="Nielsen K.F."/>
            <person name="Mateiu R.V."/>
            <person name="Melchiorsen J."/>
            <person name="Gram L."/>
            <person name="Overmann J."/>
            <person name="Freese H.M."/>
        </authorList>
    </citation>
    <scope>NUCLEOTIDE SEQUENCE [LARGE SCALE GENOMIC DNA]</scope>
    <source>
        <strain evidence="8 9">P88</strain>
        <plasmid evidence="9">pp88_c</plasmid>
    </source>
</reference>
<comment type="function">
    <text evidence="1 7">Catalyzes the conversion of D-ribulose 5-phosphate to formate and 3,4-dihydroxy-2-butanone 4-phosphate.</text>
</comment>
<evidence type="ECO:0000256" key="3">
    <source>
        <dbReference type="ARBA" id="ARBA00012153"/>
    </source>
</evidence>
<dbReference type="SUPFAM" id="SSF55821">
    <property type="entry name" value="YrdC/RibB"/>
    <property type="match status" value="1"/>
</dbReference>
<reference evidence="8 9" key="2">
    <citation type="journal article" date="2017" name="Genome Biol. Evol.">
        <title>Trajectories and Drivers of Genome Evolution in Surface-Associated Marine Phaeobacter.</title>
        <authorList>
            <person name="Freese H.M."/>
            <person name="Sikorski J."/>
            <person name="Bunk B."/>
            <person name="Scheuner C."/>
            <person name="Meier-Kolthoff J.P."/>
            <person name="Sproer C."/>
            <person name="Gram L."/>
            <person name="Overmann J."/>
        </authorList>
    </citation>
    <scope>NUCLEOTIDE SEQUENCE [LARGE SCALE GENOMIC DNA]</scope>
    <source>
        <strain evidence="8 9">P88</strain>
        <plasmid evidence="9">pp88_c</plasmid>
    </source>
</reference>
<dbReference type="Pfam" id="PF00926">
    <property type="entry name" value="DHBP_synthase"/>
    <property type="match status" value="1"/>
</dbReference>
<dbReference type="EC" id="4.1.99.12" evidence="3 7"/>
<dbReference type="Gene3D" id="3.90.870.10">
    <property type="entry name" value="DHBP synthase"/>
    <property type="match status" value="1"/>
</dbReference>
<geneLocation type="plasmid" evidence="9">
    <name>pp88_c</name>
</geneLocation>
<keyword evidence="5 7" id="KW-0686">Riboflavin biosynthesis</keyword>
<evidence type="ECO:0000256" key="7">
    <source>
        <dbReference type="RuleBase" id="RU003843"/>
    </source>
</evidence>
<evidence type="ECO:0000313" key="9">
    <source>
        <dbReference type="Proteomes" id="UP000236447"/>
    </source>
</evidence>
<comment type="catalytic activity">
    <reaction evidence="7">
        <text>D-ribulose 5-phosphate = (2S)-2-hydroxy-3-oxobutyl phosphate + formate + H(+)</text>
        <dbReference type="Rhea" id="RHEA:18457"/>
        <dbReference type="ChEBI" id="CHEBI:15378"/>
        <dbReference type="ChEBI" id="CHEBI:15740"/>
        <dbReference type="ChEBI" id="CHEBI:58121"/>
        <dbReference type="ChEBI" id="CHEBI:58830"/>
        <dbReference type="EC" id="4.1.99.12"/>
    </reaction>
</comment>
<keyword evidence="7" id="KW-0464">Manganese</keyword>
<dbReference type="Proteomes" id="UP000236447">
    <property type="component" value="Plasmid pP88_c"/>
</dbReference>
<evidence type="ECO:0000313" key="8">
    <source>
        <dbReference type="EMBL" id="AUR01569.1"/>
    </source>
</evidence>
<proteinExistence type="inferred from homology"/>
<dbReference type="UniPathway" id="UPA00275">
    <property type="reaction ID" value="UER00399"/>
</dbReference>
<protein>
    <recommendedName>
        <fullName evidence="4 7">3,4-dihydroxy-2-butanone 4-phosphate synthase</fullName>
        <shortName evidence="7">DHBP synthase</shortName>
        <ecNumber evidence="3 7">4.1.99.12</ecNumber>
    </recommendedName>
</protein>
<evidence type="ECO:0000256" key="2">
    <source>
        <dbReference type="ARBA" id="ARBA00004904"/>
    </source>
</evidence>
<dbReference type="InterPro" id="IPR000422">
    <property type="entry name" value="DHBP_synthase_RibB"/>
</dbReference>
<evidence type="ECO:0000256" key="4">
    <source>
        <dbReference type="ARBA" id="ARBA00018836"/>
    </source>
</evidence>
<comment type="similarity">
    <text evidence="7">Belongs to the DHBP synthase family.</text>
</comment>
<evidence type="ECO:0000256" key="6">
    <source>
        <dbReference type="ARBA" id="ARBA00022723"/>
    </source>
</evidence>
<evidence type="ECO:0000256" key="5">
    <source>
        <dbReference type="ARBA" id="ARBA00022619"/>
    </source>
</evidence>
<dbReference type="InterPro" id="IPR017945">
    <property type="entry name" value="DHBP_synth_RibB-like_a/b_dom"/>
</dbReference>
<dbReference type="AlphaFoldDB" id="A0A2I7KG51"/>
<dbReference type="NCBIfam" id="TIGR00506">
    <property type="entry name" value="ribB"/>
    <property type="match status" value="1"/>
</dbReference>
<gene>
    <name evidence="8" type="primary">ribB_2</name>
    <name evidence="8" type="ORF">PhaeoP88_04257</name>
</gene>
<dbReference type="GO" id="GO:0046872">
    <property type="term" value="F:metal ion binding"/>
    <property type="evidence" value="ECO:0007669"/>
    <property type="project" value="UniProtKB-KW"/>
</dbReference>
<dbReference type="PANTHER" id="PTHR21327">
    <property type="entry name" value="GTP CYCLOHYDROLASE II-RELATED"/>
    <property type="match status" value="1"/>
</dbReference>
<dbReference type="GO" id="GO:0008686">
    <property type="term" value="F:3,4-dihydroxy-2-butanone-4-phosphate synthase activity"/>
    <property type="evidence" value="ECO:0007669"/>
    <property type="project" value="UniProtKB-EC"/>
</dbReference>
<comment type="pathway">
    <text evidence="2 7">Cofactor biosynthesis; riboflavin biosynthesis; 2-hydroxy-3-oxobutyl phosphate from D-ribulose 5-phosphate: step 1/1.</text>
</comment>
<name>A0A2I7KG51_9RHOB</name>
<organism evidence="8 9">
    <name type="scientific">Phaeobacter inhibens</name>
    <dbReference type="NCBI Taxonomy" id="221822"/>
    <lineage>
        <taxon>Bacteria</taxon>
        <taxon>Pseudomonadati</taxon>
        <taxon>Pseudomonadota</taxon>
        <taxon>Alphaproteobacteria</taxon>
        <taxon>Rhodobacterales</taxon>
        <taxon>Roseobacteraceae</taxon>
        <taxon>Phaeobacter</taxon>
    </lineage>
</organism>
<dbReference type="GO" id="GO:0005829">
    <property type="term" value="C:cytosol"/>
    <property type="evidence" value="ECO:0007669"/>
    <property type="project" value="TreeGrafter"/>
</dbReference>
<dbReference type="GO" id="GO:0009231">
    <property type="term" value="P:riboflavin biosynthetic process"/>
    <property type="evidence" value="ECO:0007669"/>
    <property type="project" value="UniProtKB-UniPathway"/>
</dbReference>
<keyword evidence="7 8" id="KW-0456">Lyase</keyword>
<dbReference type="RefSeq" id="WP_102884625.1">
    <property type="nucleotide sequence ID" value="NZ_CP010728.1"/>
</dbReference>
<dbReference type="EMBL" id="CP010728">
    <property type="protein sequence ID" value="AUR01569.1"/>
    <property type="molecule type" value="Genomic_DNA"/>
</dbReference>
<evidence type="ECO:0000256" key="1">
    <source>
        <dbReference type="ARBA" id="ARBA00002284"/>
    </source>
</evidence>
<keyword evidence="6 7" id="KW-0479">Metal-binding</keyword>
<keyword evidence="8" id="KW-0614">Plasmid</keyword>
<comment type="cofactor">
    <cofactor evidence="7">
        <name>Mg(2+)</name>
        <dbReference type="ChEBI" id="CHEBI:18420"/>
    </cofactor>
    <cofactor evidence="7">
        <name>Mn(2+)</name>
        <dbReference type="ChEBI" id="CHEBI:29035"/>
    </cofactor>
    <text evidence="7">Binds 2 divalent metal cations per subunit. Magnesium or manganese.</text>
</comment>
<keyword evidence="7" id="KW-0460">Magnesium</keyword>
<comment type="subunit">
    <text evidence="7">Homodimer.</text>
</comment>
<sequence>MLFLRELEIKGDSVAVPSISTDAPSAAALRRVSLAIDIIASGGMVIAVDDDMRENEGDLIASAATITPDMVAFMVNHSTGILCAAMSGAKADSLDLPPMVARNDDPQATAFTVTCDANGCSTGVSANDRALTFQVLSANTPDPSAIRRPGHVFPLRAREGGVLVRDGHTEATYDLVRLAGHEPVGVLCELVNPDGSMICGQRLDDFAAQHGLLKITIADLMDWRRAHNDL</sequence>
<dbReference type="PANTHER" id="PTHR21327:SF18">
    <property type="entry name" value="3,4-DIHYDROXY-2-BUTANONE 4-PHOSPHATE SYNTHASE"/>
    <property type="match status" value="1"/>
</dbReference>